<proteinExistence type="predicted"/>
<comment type="caution">
    <text evidence="2">The sequence shown here is derived from an EMBL/GenBank/DDBJ whole genome shotgun (WGS) entry which is preliminary data.</text>
</comment>
<dbReference type="CDD" id="cd01822">
    <property type="entry name" value="Lysophospholipase_L1_like"/>
    <property type="match status" value="1"/>
</dbReference>
<keyword evidence="3" id="KW-1185">Reference proteome</keyword>
<dbReference type="InterPro" id="IPR051532">
    <property type="entry name" value="Ester_Hydrolysis_Enzymes"/>
</dbReference>
<protein>
    <submittedName>
        <fullName evidence="2">Arylesterase</fullName>
    </submittedName>
</protein>
<dbReference type="PANTHER" id="PTHR30383:SF24">
    <property type="entry name" value="THIOESTERASE 1_PROTEASE 1_LYSOPHOSPHOLIPASE L1"/>
    <property type="match status" value="1"/>
</dbReference>
<evidence type="ECO:0000259" key="1">
    <source>
        <dbReference type="Pfam" id="PF13472"/>
    </source>
</evidence>
<dbReference type="EMBL" id="WUMU01000012">
    <property type="protein sequence ID" value="MXN18375.1"/>
    <property type="molecule type" value="Genomic_DNA"/>
</dbReference>
<reference evidence="2 3" key="1">
    <citation type="submission" date="2019-12" db="EMBL/GenBank/DDBJ databases">
        <authorList>
            <person name="Li M."/>
        </authorList>
    </citation>
    <scope>NUCLEOTIDE SEQUENCE [LARGE SCALE GENOMIC DNA]</scope>
    <source>
        <strain evidence="2 3">GBMRC 2024</strain>
    </source>
</reference>
<dbReference type="Pfam" id="PF13472">
    <property type="entry name" value="Lipase_GDSL_2"/>
    <property type="match status" value="1"/>
</dbReference>
<gene>
    <name evidence="2" type="ORF">GR170_11060</name>
</gene>
<dbReference type="InterPro" id="IPR013830">
    <property type="entry name" value="SGNH_hydro"/>
</dbReference>
<evidence type="ECO:0000313" key="2">
    <source>
        <dbReference type="EMBL" id="MXN18375.1"/>
    </source>
</evidence>
<dbReference type="InterPro" id="IPR036514">
    <property type="entry name" value="SGNH_hydro_sf"/>
</dbReference>
<dbReference type="Gene3D" id="3.40.50.1110">
    <property type="entry name" value="SGNH hydrolase"/>
    <property type="match status" value="1"/>
</dbReference>
<evidence type="ECO:0000313" key="3">
    <source>
        <dbReference type="Proteomes" id="UP000477911"/>
    </source>
</evidence>
<sequence>MRALSCIWHPFRYGEARARGKVMATIFVTLAGFWPGMAAAQTLLAFGDSLTQGYGLAQDKGLVPQLQAWLKDHGRDVTVVNGGVSGDTTQGGLARIDWSLTPEVNAVMVILGGNDLLRGTDPAVTQVNLDGILKAITDRHLPVLLVGMQASENYGAAYKRQFDAIYPALAHKYGTEFLPSYYAGITPDGTTSPAAMQSYLQADGLHPNAAGVTNELTQLGPKVLALLDRAEP</sequence>
<dbReference type="PANTHER" id="PTHR30383">
    <property type="entry name" value="THIOESTERASE 1/PROTEASE 1/LYSOPHOSPHOLIPASE L1"/>
    <property type="match status" value="1"/>
</dbReference>
<name>A0A6L7G2P4_9RHOB</name>
<dbReference type="Proteomes" id="UP000477911">
    <property type="component" value="Unassembled WGS sequence"/>
</dbReference>
<organism evidence="2 3">
    <name type="scientific">Pseudooceanicola albus</name>
    <dbReference type="NCBI Taxonomy" id="2692189"/>
    <lineage>
        <taxon>Bacteria</taxon>
        <taxon>Pseudomonadati</taxon>
        <taxon>Pseudomonadota</taxon>
        <taxon>Alphaproteobacteria</taxon>
        <taxon>Rhodobacterales</taxon>
        <taxon>Paracoccaceae</taxon>
        <taxon>Pseudooceanicola</taxon>
    </lineage>
</organism>
<dbReference type="GO" id="GO:0004622">
    <property type="term" value="F:phosphatidylcholine lysophospholipase activity"/>
    <property type="evidence" value="ECO:0007669"/>
    <property type="project" value="TreeGrafter"/>
</dbReference>
<feature type="domain" description="SGNH hydrolase-type esterase" evidence="1">
    <location>
        <begin position="45"/>
        <end position="211"/>
    </location>
</feature>
<dbReference type="AlphaFoldDB" id="A0A6L7G2P4"/>
<dbReference type="SUPFAM" id="SSF52266">
    <property type="entry name" value="SGNH hydrolase"/>
    <property type="match status" value="1"/>
</dbReference>
<accession>A0A6L7G2P4</accession>